<accession>A0AA40GE59</accession>
<comment type="caution">
    <text evidence="2">The sequence shown here is derived from an EMBL/GenBank/DDBJ whole genome shotgun (WGS) entry which is preliminary data.</text>
</comment>
<evidence type="ECO:0000313" key="2">
    <source>
        <dbReference type="EMBL" id="KAK1136213.1"/>
    </source>
</evidence>
<dbReference type="Proteomes" id="UP001177670">
    <property type="component" value="Unassembled WGS sequence"/>
</dbReference>
<feature type="region of interest" description="Disordered" evidence="1">
    <location>
        <begin position="1"/>
        <end position="22"/>
    </location>
</feature>
<gene>
    <name evidence="2" type="ORF">K0M31_000778</name>
</gene>
<feature type="region of interest" description="Disordered" evidence="1">
    <location>
        <begin position="78"/>
        <end position="99"/>
    </location>
</feature>
<proteinExistence type="predicted"/>
<sequence>MAAKTDETVTDGHPVIGHPRANPETLTRVKNQKCLGYVESEEQIGVTTVPVARTWRGFAETPRAKSLIIAESCEPGLKGQRNEKKKSASAQKFSRENKKRKIEEERRSVVCCTTRKIGTLFVPVFRLGRQNSELAILGDFPLSPFSCQSGRYAYAILRLLCVAPTNISRICHSQLPLSRCRIVNGDNFNRDHSSPGTRVLVRLASENSRKTEGEKTEERIRSSGGVLPEYIPGAVDRFLDRLPFTK</sequence>
<keyword evidence="3" id="KW-1185">Reference proteome</keyword>
<protein>
    <submittedName>
        <fullName evidence="2">Uncharacterized protein</fullName>
    </submittedName>
</protein>
<evidence type="ECO:0000313" key="3">
    <source>
        <dbReference type="Proteomes" id="UP001177670"/>
    </source>
</evidence>
<name>A0AA40GE59_9HYME</name>
<evidence type="ECO:0000256" key="1">
    <source>
        <dbReference type="SAM" id="MobiDB-lite"/>
    </source>
</evidence>
<organism evidence="2 3">
    <name type="scientific">Melipona bicolor</name>
    <dbReference type="NCBI Taxonomy" id="60889"/>
    <lineage>
        <taxon>Eukaryota</taxon>
        <taxon>Metazoa</taxon>
        <taxon>Ecdysozoa</taxon>
        <taxon>Arthropoda</taxon>
        <taxon>Hexapoda</taxon>
        <taxon>Insecta</taxon>
        <taxon>Pterygota</taxon>
        <taxon>Neoptera</taxon>
        <taxon>Endopterygota</taxon>
        <taxon>Hymenoptera</taxon>
        <taxon>Apocrita</taxon>
        <taxon>Aculeata</taxon>
        <taxon>Apoidea</taxon>
        <taxon>Anthophila</taxon>
        <taxon>Apidae</taxon>
        <taxon>Melipona</taxon>
    </lineage>
</organism>
<reference evidence="2" key="1">
    <citation type="submission" date="2021-10" db="EMBL/GenBank/DDBJ databases">
        <title>Melipona bicolor Genome sequencing and assembly.</title>
        <authorList>
            <person name="Araujo N.S."/>
            <person name="Arias M.C."/>
        </authorList>
    </citation>
    <scope>NUCLEOTIDE SEQUENCE</scope>
    <source>
        <strain evidence="2">USP_2M_L1-L4_2017</strain>
        <tissue evidence="2">Whole body</tissue>
    </source>
</reference>
<dbReference type="AlphaFoldDB" id="A0AA40GE59"/>
<dbReference type="EMBL" id="JAHYIQ010000001">
    <property type="protein sequence ID" value="KAK1136213.1"/>
    <property type="molecule type" value="Genomic_DNA"/>
</dbReference>